<evidence type="ECO:0000313" key="2">
    <source>
        <dbReference type="Proteomes" id="UP001163046"/>
    </source>
</evidence>
<name>A0A9W9ZJ83_9CNID</name>
<dbReference type="AlphaFoldDB" id="A0A9W9ZJ83"/>
<organism evidence="1 2">
    <name type="scientific">Desmophyllum pertusum</name>
    <dbReference type="NCBI Taxonomy" id="174260"/>
    <lineage>
        <taxon>Eukaryota</taxon>
        <taxon>Metazoa</taxon>
        <taxon>Cnidaria</taxon>
        <taxon>Anthozoa</taxon>
        <taxon>Hexacorallia</taxon>
        <taxon>Scleractinia</taxon>
        <taxon>Caryophylliina</taxon>
        <taxon>Caryophylliidae</taxon>
        <taxon>Desmophyllum</taxon>
    </lineage>
</organism>
<dbReference type="GO" id="GO:0003678">
    <property type="term" value="F:DNA helicase activity"/>
    <property type="evidence" value="ECO:0007669"/>
    <property type="project" value="UniProtKB-EC"/>
</dbReference>
<keyword evidence="1" id="KW-0378">Hydrolase</keyword>
<dbReference type="Proteomes" id="UP001163046">
    <property type="component" value="Unassembled WGS sequence"/>
</dbReference>
<sequence>MAVNEVFFEKYPDGLNYNIKYRTFNVDKTKNMRSLNPEELDDYCSLIRQNNRKLSSISSLFETTLDYS</sequence>
<gene>
    <name evidence="1" type="primary">MCM4_2</name>
    <name evidence="1" type="ORF">OS493_039535</name>
</gene>
<accession>A0A9W9ZJ83</accession>
<evidence type="ECO:0000313" key="1">
    <source>
        <dbReference type="EMBL" id="KAJ7381698.1"/>
    </source>
</evidence>
<dbReference type="GO" id="GO:0016787">
    <property type="term" value="F:hydrolase activity"/>
    <property type="evidence" value="ECO:0007669"/>
    <property type="project" value="UniProtKB-KW"/>
</dbReference>
<proteinExistence type="predicted"/>
<dbReference type="EMBL" id="MU826079">
    <property type="protein sequence ID" value="KAJ7381698.1"/>
    <property type="molecule type" value="Genomic_DNA"/>
</dbReference>
<dbReference type="EC" id="3.6.4.12" evidence="1"/>
<keyword evidence="2" id="KW-1185">Reference proteome</keyword>
<reference evidence="1" key="1">
    <citation type="submission" date="2023-01" db="EMBL/GenBank/DDBJ databases">
        <title>Genome assembly of the deep-sea coral Lophelia pertusa.</title>
        <authorList>
            <person name="Herrera S."/>
            <person name="Cordes E."/>
        </authorList>
    </citation>
    <scope>NUCLEOTIDE SEQUENCE</scope>
    <source>
        <strain evidence="1">USNM1676648</strain>
        <tissue evidence="1">Polyp</tissue>
    </source>
</reference>
<comment type="caution">
    <text evidence="1">The sequence shown here is derived from an EMBL/GenBank/DDBJ whole genome shotgun (WGS) entry which is preliminary data.</text>
</comment>
<protein>
    <submittedName>
        <fullName evidence="1">DNA replication licensing factor, mcm4 component</fullName>
        <ecNumber evidence="1">3.6.4.12</ecNumber>
    </submittedName>
</protein>